<sequence>MLRNGDRFGLNRNTPTQSAFFRRCSAFQHTRSNDTRPTIQTNKKNREHEDRAGRVFLVQASFDGAINGEEEVAVALL</sequence>
<name>C5BNU6_TERTT</name>
<dbReference type="KEGG" id="ttu:TERTU_0677"/>
<keyword evidence="2" id="KW-1185">Reference proteome</keyword>
<reference evidence="1 2" key="1">
    <citation type="journal article" date="2009" name="PLoS ONE">
        <title>The complete genome of Teredinibacter turnerae T7901: an intracellular endosymbiont of marine wood-boring bivalves (shipworms).</title>
        <authorList>
            <person name="Yang J.C."/>
            <person name="Madupu R."/>
            <person name="Durkin A.S."/>
            <person name="Ekborg N.A."/>
            <person name="Pedamallu C.S."/>
            <person name="Hostetler J.B."/>
            <person name="Radune D."/>
            <person name="Toms B.S."/>
            <person name="Henrissat B."/>
            <person name="Coutinho P.M."/>
            <person name="Schwarz S."/>
            <person name="Field L."/>
            <person name="Trindade-Silva A.E."/>
            <person name="Soares C.A.G."/>
            <person name="Elshahawi S."/>
            <person name="Hanora A."/>
            <person name="Schmidt E.W."/>
            <person name="Haygood M.G."/>
            <person name="Posfai J."/>
            <person name="Benner J."/>
            <person name="Madinger C."/>
            <person name="Nove J."/>
            <person name="Anton B."/>
            <person name="Chaudhary K."/>
            <person name="Foster J."/>
            <person name="Holman A."/>
            <person name="Kumar S."/>
            <person name="Lessard P.A."/>
            <person name="Luyten Y.A."/>
            <person name="Slatko B."/>
            <person name="Wood N."/>
            <person name="Wu B."/>
            <person name="Teplitski M."/>
            <person name="Mougous J.D."/>
            <person name="Ward N."/>
            <person name="Eisen J.A."/>
            <person name="Badger J.H."/>
            <person name="Distel D.L."/>
        </authorList>
    </citation>
    <scope>NUCLEOTIDE SEQUENCE [LARGE SCALE GENOMIC DNA]</scope>
    <source>
        <strain evidence="2">ATCC 39867 / T7901</strain>
    </source>
</reference>
<dbReference type="AlphaFoldDB" id="C5BNU6"/>
<evidence type="ECO:0000313" key="1">
    <source>
        <dbReference type="EMBL" id="ACR14387.1"/>
    </source>
</evidence>
<proteinExistence type="predicted"/>
<dbReference type="EMBL" id="CP001614">
    <property type="protein sequence ID" value="ACR14387.1"/>
    <property type="molecule type" value="Genomic_DNA"/>
</dbReference>
<gene>
    <name evidence="1" type="ordered locus">TERTU_0677</name>
</gene>
<dbReference type="Proteomes" id="UP000009080">
    <property type="component" value="Chromosome"/>
</dbReference>
<dbReference type="STRING" id="377629.TERTU_0677"/>
<organism evidence="1 2">
    <name type="scientific">Teredinibacter turnerae (strain ATCC 39867 / T7901)</name>
    <dbReference type="NCBI Taxonomy" id="377629"/>
    <lineage>
        <taxon>Bacteria</taxon>
        <taxon>Pseudomonadati</taxon>
        <taxon>Pseudomonadota</taxon>
        <taxon>Gammaproteobacteria</taxon>
        <taxon>Cellvibrionales</taxon>
        <taxon>Cellvibrionaceae</taxon>
        <taxon>Teredinibacter</taxon>
    </lineage>
</organism>
<protein>
    <submittedName>
        <fullName evidence="1">Uncharacterized protein</fullName>
    </submittedName>
</protein>
<dbReference type="HOGENOM" id="CLU_2636831_0_0_6"/>
<evidence type="ECO:0000313" key="2">
    <source>
        <dbReference type="Proteomes" id="UP000009080"/>
    </source>
</evidence>
<accession>C5BNU6</accession>